<reference evidence="2 3" key="1">
    <citation type="journal article" date="2024" name="Plant Biotechnol. J.">
        <title>Dendrobium thyrsiflorum genome and its molecular insights into genes involved in important horticultural traits.</title>
        <authorList>
            <person name="Chen B."/>
            <person name="Wang J.Y."/>
            <person name="Zheng P.J."/>
            <person name="Li K.L."/>
            <person name="Liang Y.M."/>
            <person name="Chen X.F."/>
            <person name="Zhang C."/>
            <person name="Zhao X."/>
            <person name="He X."/>
            <person name="Zhang G.Q."/>
            <person name="Liu Z.J."/>
            <person name="Xu Q."/>
        </authorList>
    </citation>
    <scope>NUCLEOTIDE SEQUENCE [LARGE SCALE GENOMIC DNA]</scope>
    <source>
        <strain evidence="2">GZMU011</strain>
    </source>
</reference>
<protein>
    <submittedName>
        <fullName evidence="2">Uncharacterized protein</fullName>
    </submittedName>
</protein>
<evidence type="ECO:0000313" key="3">
    <source>
        <dbReference type="Proteomes" id="UP001552299"/>
    </source>
</evidence>
<comment type="caution">
    <text evidence="2">The sequence shown here is derived from an EMBL/GenBank/DDBJ whole genome shotgun (WGS) entry which is preliminary data.</text>
</comment>
<evidence type="ECO:0000256" key="1">
    <source>
        <dbReference type="SAM" id="MobiDB-lite"/>
    </source>
</evidence>
<sequence length="246" mass="27597">MGFRTTEVRKTVVSEGGRKGLIRRATEVGRTIVDKGGQKDRSRQATEVGKTVVKLRRPLSGDGGRKDRSLETEVERTVVGERRRSERPLSSDGGQKDHSRRATVVIKTVVGEGGANRRLWKKVFKRRNWSTFLSTKVIFWFLMNRREGNVYRRRGTLDERSEGPLSGDRGQKDRYLAMKSAGDTGHKDHRLVIEIGWTVIDGRQRSERPLSGDGGRKDRCLASSGEGGRKEHSRRATEVGKTIVGG</sequence>
<feature type="compositionally biased region" description="Basic and acidic residues" evidence="1">
    <location>
        <begin position="63"/>
        <end position="97"/>
    </location>
</feature>
<feature type="region of interest" description="Disordered" evidence="1">
    <location>
        <begin position="56"/>
        <end position="101"/>
    </location>
</feature>
<feature type="compositionally biased region" description="Basic and acidic residues" evidence="1">
    <location>
        <begin position="227"/>
        <end position="238"/>
    </location>
</feature>
<dbReference type="EMBL" id="JANQDX010000018">
    <property type="protein sequence ID" value="KAL0906901.1"/>
    <property type="molecule type" value="Genomic_DNA"/>
</dbReference>
<feature type="region of interest" description="Disordered" evidence="1">
    <location>
        <begin position="206"/>
        <end position="246"/>
    </location>
</feature>
<gene>
    <name evidence="2" type="ORF">M5K25_025432</name>
</gene>
<organism evidence="2 3">
    <name type="scientific">Dendrobium thyrsiflorum</name>
    <name type="common">Pinecone-like raceme dendrobium</name>
    <name type="synonym">Orchid</name>
    <dbReference type="NCBI Taxonomy" id="117978"/>
    <lineage>
        <taxon>Eukaryota</taxon>
        <taxon>Viridiplantae</taxon>
        <taxon>Streptophyta</taxon>
        <taxon>Embryophyta</taxon>
        <taxon>Tracheophyta</taxon>
        <taxon>Spermatophyta</taxon>
        <taxon>Magnoliopsida</taxon>
        <taxon>Liliopsida</taxon>
        <taxon>Asparagales</taxon>
        <taxon>Orchidaceae</taxon>
        <taxon>Epidendroideae</taxon>
        <taxon>Malaxideae</taxon>
        <taxon>Dendrobiinae</taxon>
        <taxon>Dendrobium</taxon>
    </lineage>
</organism>
<proteinExistence type="predicted"/>
<evidence type="ECO:0000313" key="2">
    <source>
        <dbReference type="EMBL" id="KAL0906901.1"/>
    </source>
</evidence>
<keyword evidence="3" id="KW-1185">Reference proteome</keyword>
<dbReference type="AlphaFoldDB" id="A0ABD0U470"/>
<dbReference type="Proteomes" id="UP001552299">
    <property type="component" value="Unassembled WGS sequence"/>
</dbReference>
<accession>A0ABD0U470</accession>
<feature type="compositionally biased region" description="Basic and acidic residues" evidence="1">
    <location>
        <begin position="206"/>
        <end position="220"/>
    </location>
</feature>
<name>A0ABD0U470_DENTH</name>